<evidence type="ECO:0000313" key="2">
    <source>
        <dbReference type="Proteomes" id="UP001307849"/>
    </source>
</evidence>
<comment type="caution">
    <text evidence="1">The sequence shown here is derived from an EMBL/GenBank/DDBJ whole genome shotgun (WGS) entry which is preliminary data.</text>
</comment>
<proteinExistence type="predicted"/>
<sequence length="368" mass="42334">MTQSPSITIRVVNRSWIEESLDNVNTNNHKYSELPARLQAIEVALDQHRYYRRLTETGYDLWKPILQRMQREAKSTQEPIGLELRETISPCNEGYEIILTPSLCRLLKSAADGGLLMGRIPRNLQEDLEEQVLPLLVPYFGRHPRSNLDPRYFVRLNSCSPKDGMGEQGPFEEAWPIILSLCTSERVQKTLRDLLEYEIQIGDEDSGDIKLKQGAYEVLHLNPWRDEISTLNEFRLFVPPNGKVRAISQYSVRSGGWADDSNYGYRKIKSLVPCMIECNTIFRALARDAGKELPKEGYVLDVHVRLLRQENSATRERFEWSVEPIEINPFGAQLASGSGLFRWLTDWECMYGFSNDIIVALVYDDSKE</sequence>
<dbReference type="EMBL" id="JAVHJM010000005">
    <property type="protein sequence ID" value="KAK6513933.1"/>
    <property type="molecule type" value="Genomic_DNA"/>
</dbReference>
<gene>
    <name evidence="1" type="ORF">TWF506_008363</name>
</gene>
<name>A0AAN8RYA8_9PEZI</name>
<accession>A0AAN8RYA8</accession>
<reference evidence="1 2" key="1">
    <citation type="submission" date="2019-10" db="EMBL/GenBank/DDBJ databases">
        <authorList>
            <person name="Palmer J.M."/>
        </authorList>
    </citation>
    <scope>NUCLEOTIDE SEQUENCE [LARGE SCALE GENOMIC DNA]</scope>
    <source>
        <strain evidence="1 2">TWF506</strain>
    </source>
</reference>
<protein>
    <submittedName>
        <fullName evidence="1">Uncharacterized protein</fullName>
    </submittedName>
</protein>
<organism evidence="1 2">
    <name type="scientific">Arthrobotrys conoides</name>
    <dbReference type="NCBI Taxonomy" id="74498"/>
    <lineage>
        <taxon>Eukaryota</taxon>
        <taxon>Fungi</taxon>
        <taxon>Dikarya</taxon>
        <taxon>Ascomycota</taxon>
        <taxon>Pezizomycotina</taxon>
        <taxon>Orbiliomycetes</taxon>
        <taxon>Orbiliales</taxon>
        <taxon>Orbiliaceae</taxon>
        <taxon>Arthrobotrys</taxon>
    </lineage>
</organism>
<dbReference type="Proteomes" id="UP001307849">
    <property type="component" value="Unassembled WGS sequence"/>
</dbReference>
<evidence type="ECO:0000313" key="1">
    <source>
        <dbReference type="EMBL" id="KAK6513933.1"/>
    </source>
</evidence>
<dbReference type="AlphaFoldDB" id="A0AAN8RYA8"/>
<keyword evidence="2" id="KW-1185">Reference proteome</keyword>